<gene>
    <name evidence="2" type="ORF">H8J70_11820</name>
</gene>
<evidence type="ECO:0000259" key="1">
    <source>
        <dbReference type="Pfam" id="PF14353"/>
    </source>
</evidence>
<name>A0ABR6VKW0_9FIRM</name>
<sequence length="222" mass="25472">MTKHADHYNRNLACPACGKKSRFKIWDRIYTDKVPELKDQVRDLSLFHFVCPACGQETYLDYDFLYVQNDVRLVIYYAPGGGDISAMHESLQKPEYAFMQSYQYRLIRTRARLLETLAIFDAALDDRVLEIMKVMLRSWLAAQAEPIHADLVEFTFAGGKKAFHFADTQKGNSGILPFEGGVEQTYKALAQDLEPLLAKEETLTFDQAWAVSFVQQHQDLFA</sequence>
<accession>A0ABR6VKW0</accession>
<evidence type="ECO:0000313" key="2">
    <source>
        <dbReference type="EMBL" id="MBC3537927.1"/>
    </source>
</evidence>
<dbReference type="Pfam" id="PF14353">
    <property type="entry name" value="CpXC"/>
    <property type="match status" value="1"/>
</dbReference>
<keyword evidence="3" id="KW-1185">Reference proteome</keyword>
<dbReference type="InterPro" id="IPR025682">
    <property type="entry name" value="CpXC_dom"/>
</dbReference>
<protein>
    <submittedName>
        <fullName evidence="2">CpXC domain-containing protein</fullName>
    </submittedName>
</protein>
<dbReference type="EMBL" id="JACOGK010000051">
    <property type="protein sequence ID" value="MBC3537927.1"/>
    <property type="molecule type" value="Genomic_DNA"/>
</dbReference>
<proteinExistence type="predicted"/>
<dbReference type="Proteomes" id="UP000606870">
    <property type="component" value="Unassembled WGS sequence"/>
</dbReference>
<reference evidence="2 3" key="1">
    <citation type="submission" date="2020-08" db="EMBL/GenBank/DDBJ databases">
        <authorList>
            <person name="Liu C."/>
            <person name="Sun Q."/>
        </authorList>
    </citation>
    <scope>NUCLEOTIDE SEQUENCE [LARGE SCALE GENOMIC DNA]</scope>
    <source>
        <strain evidence="2 3">NSJ-59</strain>
    </source>
</reference>
<organism evidence="2 3">
    <name type="scientific">Megasphaera hominis</name>
    <dbReference type="NCBI Taxonomy" id="159836"/>
    <lineage>
        <taxon>Bacteria</taxon>
        <taxon>Bacillati</taxon>
        <taxon>Bacillota</taxon>
        <taxon>Negativicutes</taxon>
        <taxon>Veillonellales</taxon>
        <taxon>Veillonellaceae</taxon>
        <taxon>Megasphaera</taxon>
    </lineage>
</organism>
<comment type="caution">
    <text evidence="2">The sequence shown here is derived from an EMBL/GenBank/DDBJ whole genome shotgun (WGS) entry which is preliminary data.</text>
</comment>
<dbReference type="RefSeq" id="WP_186504496.1">
    <property type="nucleotide sequence ID" value="NZ_JACOGK010000051.1"/>
</dbReference>
<feature type="domain" description="CpXC" evidence="1">
    <location>
        <begin position="12"/>
        <end position="133"/>
    </location>
</feature>
<evidence type="ECO:0000313" key="3">
    <source>
        <dbReference type="Proteomes" id="UP000606870"/>
    </source>
</evidence>